<reference evidence="1 2" key="1">
    <citation type="journal article" date="2023" name="Microbiol. Spectr.">
        <title>Symbiosis of Carpenter Bees with Uncharacterized Lactic Acid Bacteria Showing NAD Auxotrophy.</title>
        <authorList>
            <person name="Kawasaki S."/>
            <person name="Ozawa K."/>
            <person name="Mori T."/>
            <person name="Yamamoto A."/>
            <person name="Ito M."/>
            <person name="Ohkuma M."/>
            <person name="Sakamoto M."/>
            <person name="Matsutani M."/>
        </authorList>
    </citation>
    <scope>NUCLEOTIDE SEQUENCE [LARGE SCALE GENOMIC DNA]</scope>
    <source>
        <strain evidence="1 2">XA3</strain>
    </source>
</reference>
<proteinExistence type="predicted"/>
<name>A0AAU9DHW9_9LACO</name>
<organism evidence="1 2">
    <name type="scientific">Xylocopilactobacillus apicola</name>
    <dbReference type="NCBI Taxonomy" id="2932184"/>
    <lineage>
        <taxon>Bacteria</taxon>
        <taxon>Bacillati</taxon>
        <taxon>Bacillota</taxon>
        <taxon>Bacilli</taxon>
        <taxon>Lactobacillales</taxon>
        <taxon>Lactobacillaceae</taxon>
        <taxon>Xylocopilactobacillus</taxon>
    </lineage>
</organism>
<dbReference type="AlphaFoldDB" id="A0AAU9DHW9"/>
<dbReference type="Proteomes" id="UP001321861">
    <property type="component" value="Chromosome"/>
</dbReference>
<sequence>MRRKLAYALVISILLILIFRQPSSLTKTYFFAITKPEFRLDNKKLIQDE</sequence>
<accession>A0AAU9DHW9</accession>
<keyword evidence="2" id="KW-1185">Reference proteome</keyword>
<dbReference type="KEGG" id="xap:XA3_03420"/>
<dbReference type="EMBL" id="AP026802">
    <property type="protein sequence ID" value="BDR57901.1"/>
    <property type="molecule type" value="Genomic_DNA"/>
</dbReference>
<evidence type="ECO:0000313" key="1">
    <source>
        <dbReference type="EMBL" id="BDR57901.1"/>
    </source>
</evidence>
<gene>
    <name evidence="1" type="ORF">XA3_03420</name>
</gene>
<evidence type="ECO:0000313" key="2">
    <source>
        <dbReference type="Proteomes" id="UP001321861"/>
    </source>
</evidence>
<protein>
    <submittedName>
        <fullName evidence="1">Uncharacterized protein</fullName>
    </submittedName>
</protein>